<feature type="region of interest" description="Disordered" evidence="2">
    <location>
        <begin position="496"/>
        <end position="515"/>
    </location>
</feature>
<proteinExistence type="inferred from homology"/>
<name>A0A7D6E1V0_9MYCO</name>
<dbReference type="AlphaFoldDB" id="A0A7D6E1V0"/>
<dbReference type="InterPro" id="IPR043641">
    <property type="entry name" value="PPE-PPW_C"/>
</dbReference>
<dbReference type="Gene3D" id="1.20.1260.20">
    <property type="entry name" value="PPE superfamily"/>
    <property type="match status" value="1"/>
</dbReference>
<evidence type="ECO:0000259" key="3">
    <source>
        <dbReference type="Pfam" id="PF00823"/>
    </source>
</evidence>
<reference evidence="6" key="3">
    <citation type="submission" date="2023-07" db="EMBL/GenBank/DDBJ databases">
        <title>Description of Mycobacterium gordonae subsp. intergordonae subsp.nov. and Mycobacterium gordonae subsp. gordonae subsp. nov.</title>
        <authorList>
            <person name="Huang H."/>
        </authorList>
    </citation>
    <scope>NUCLEOTIDE SEQUENCE [LARGE SCALE GENOMIC DNA]</scope>
    <source>
        <strain evidence="6">24</strain>
    </source>
</reference>
<keyword evidence="6" id="KW-1185">Reference proteome</keyword>
<reference evidence="6" key="1">
    <citation type="submission" date="2020-07" db="EMBL/GenBank/DDBJ databases">
        <title>Description of Mycobacterium gordonae subsp. intergordonae subsp.nov. and Mycobacterium gordonae subsp. gordonae subsp. nov.</title>
        <authorList>
            <person name="Yu X."/>
        </authorList>
    </citation>
    <scope>NUCLEOTIDE SEQUENCE [LARGE SCALE GENOMIC DNA]</scope>
    <source>
        <strain evidence="6">24</strain>
    </source>
</reference>
<organism evidence="5 6">
    <name type="scientific">Mycobacterium vicinigordonae</name>
    <dbReference type="NCBI Taxonomy" id="1719132"/>
    <lineage>
        <taxon>Bacteria</taxon>
        <taxon>Bacillati</taxon>
        <taxon>Actinomycetota</taxon>
        <taxon>Actinomycetes</taxon>
        <taxon>Mycobacteriales</taxon>
        <taxon>Mycobacteriaceae</taxon>
        <taxon>Mycobacterium</taxon>
    </lineage>
</organism>
<dbReference type="RefSeq" id="WP_180915224.1">
    <property type="nucleotide sequence ID" value="NZ_CP059165.1"/>
</dbReference>
<dbReference type="InterPro" id="IPR038332">
    <property type="entry name" value="PPE_sf"/>
</dbReference>
<dbReference type="Pfam" id="PF18878">
    <property type="entry name" value="PPE-PPW"/>
    <property type="match status" value="1"/>
</dbReference>
<accession>A0A7D6E1V0</accession>
<dbReference type="InterPro" id="IPR000030">
    <property type="entry name" value="PPE_dom"/>
</dbReference>
<dbReference type="PANTHER" id="PTHR46766:SF1">
    <property type="entry name" value="GLUTAMINE-RICH PROTEIN 2"/>
    <property type="match status" value="1"/>
</dbReference>
<evidence type="ECO:0000259" key="4">
    <source>
        <dbReference type="Pfam" id="PF18878"/>
    </source>
</evidence>
<evidence type="ECO:0000256" key="2">
    <source>
        <dbReference type="SAM" id="MobiDB-lite"/>
    </source>
</evidence>
<dbReference type="GO" id="GO:0052572">
    <property type="term" value="P:response to host immune response"/>
    <property type="evidence" value="ECO:0007669"/>
    <property type="project" value="TreeGrafter"/>
</dbReference>
<gene>
    <name evidence="5" type="ORF">H0P51_23480</name>
</gene>
<feature type="domain" description="PPE" evidence="3">
    <location>
        <begin position="6"/>
        <end position="167"/>
    </location>
</feature>
<feature type="compositionally biased region" description="Low complexity" evidence="2">
    <location>
        <begin position="353"/>
        <end position="367"/>
    </location>
</feature>
<protein>
    <submittedName>
        <fullName evidence="5">PPE domain-containing protein</fullName>
    </submittedName>
</protein>
<reference evidence="5 6" key="2">
    <citation type="submission" date="2020-07" db="EMBL/GenBank/DDBJ databases">
        <authorList>
            <person name="Yu X."/>
        </authorList>
    </citation>
    <scope>NUCLEOTIDE SEQUENCE [LARGE SCALE GENOMIC DNA]</scope>
    <source>
        <strain evidence="6">24</strain>
    </source>
</reference>
<evidence type="ECO:0000313" key="5">
    <source>
        <dbReference type="EMBL" id="QLL06646.1"/>
    </source>
</evidence>
<dbReference type="EMBL" id="CP059165">
    <property type="protein sequence ID" value="QLL06646.1"/>
    <property type="molecule type" value="Genomic_DNA"/>
</dbReference>
<dbReference type="PANTHER" id="PTHR46766">
    <property type="entry name" value="GLUTAMINE-RICH PROTEIN 2"/>
    <property type="match status" value="1"/>
</dbReference>
<dbReference type="Proteomes" id="UP000510682">
    <property type="component" value="Chromosome"/>
</dbReference>
<dbReference type="KEGG" id="mgor:H0P51_23480"/>
<comment type="similarity">
    <text evidence="1">Belongs to the mycobacterial PPE family.</text>
</comment>
<dbReference type="Pfam" id="PF00823">
    <property type="entry name" value="PPE"/>
    <property type="match status" value="1"/>
</dbReference>
<evidence type="ECO:0000256" key="1">
    <source>
        <dbReference type="ARBA" id="ARBA00010652"/>
    </source>
</evidence>
<sequence>MTASLWMAAPPEVHSALISTGPGPAALVAAASAWNSLSAEYAAAAAELAALLTQVQASAWAGPAVERYATAHVPYLAWLTQASVDSAARAAEHEACAVAYLGALSTMPTLAALAANHATHAALVATNLFGINTIPIALNESDYVRMWVQAATTMSVYDYVTNSVRAAAPRSIAAPSIMNKLVGEENSAATSMQTVASDRAANSAAALENSNFVTALLRYYADTLEQMFAPIVEFLQNPVANTQQLITDFLTDPQTALVTWWPFLYAVAYNLFTWPVGSTTWGLIYSAPAWIPTLITLGAVGLSELLSHAFAPAEVPVAIPAGDNAVATAPPRTDHLIGVSGVVESLTPTPTGTLASPASMTTTATASPTPVGADFAGYAVRGDYPDEGCGPTLTEDTGAKEAAANLAAASVGQAACASEKSRARRRRGTTFKSRGHRDEYLTMDAGPVVDSDGVPPPSATASGRNAGAFGVSGGFPGTEGIQQDAEATGLMTIDGDPFNDNPAAPALPTTWRGGL</sequence>
<feature type="region of interest" description="Disordered" evidence="2">
    <location>
        <begin position="348"/>
        <end position="367"/>
    </location>
</feature>
<dbReference type="SUPFAM" id="SSF140459">
    <property type="entry name" value="PE/PPE dimer-like"/>
    <property type="match status" value="1"/>
</dbReference>
<feature type="domain" description="PPE-PPW subfamily C-terminal" evidence="4">
    <location>
        <begin position="461"/>
        <end position="511"/>
    </location>
</feature>
<evidence type="ECO:0000313" key="6">
    <source>
        <dbReference type="Proteomes" id="UP000510682"/>
    </source>
</evidence>